<sequence>MVKIPLAIFIAVVGLLQTPAGPWPFLLVPIWLVWEIPVMVKQLLFTRDVQREWEQLVEQ</sequence>
<protein>
    <submittedName>
        <fullName evidence="1">Uncharacterized protein</fullName>
    </submittedName>
</protein>
<keyword evidence="2" id="KW-1185">Reference proteome</keyword>
<dbReference type="Proteomes" id="UP000298433">
    <property type="component" value="Unassembled WGS sequence"/>
</dbReference>
<dbReference type="EMBL" id="SOGN01000058">
    <property type="protein sequence ID" value="TFC77419.1"/>
    <property type="molecule type" value="Genomic_DNA"/>
</dbReference>
<evidence type="ECO:0000313" key="2">
    <source>
        <dbReference type="Proteomes" id="UP000298433"/>
    </source>
</evidence>
<organism evidence="1 2">
    <name type="scientific">Cryobacterium cheniae</name>
    <dbReference type="NCBI Taxonomy" id="1259262"/>
    <lineage>
        <taxon>Bacteria</taxon>
        <taxon>Bacillati</taxon>
        <taxon>Actinomycetota</taxon>
        <taxon>Actinomycetes</taxon>
        <taxon>Micrococcales</taxon>
        <taxon>Microbacteriaceae</taxon>
        <taxon>Cryobacterium</taxon>
    </lineage>
</organism>
<reference evidence="1 2" key="1">
    <citation type="submission" date="2019-03" db="EMBL/GenBank/DDBJ databases">
        <title>Genomics of glacier-inhabiting Cryobacterium strains.</title>
        <authorList>
            <person name="Liu Q."/>
            <person name="Xin Y.-H."/>
        </authorList>
    </citation>
    <scope>NUCLEOTIDE SEQUENCE [LARGE SCALE GENOMIC DNA]</scope>
    <source>
        <strain evidence="1 2">TMT2-48-2</strain>
    </source>
</reference>
<name>A0A4R8XK73_9MICO</name>
<evidence type="ECO:0000313" key="1">
    <source>
        <dbReference type="EMBL" id="TFC77419.1"/>
    </source>
</evidence>
<dbReference type="RefSeq" id="WP_134370952.1">
    <property type="nucleotide sequence ID" value="NZ_SOGN01000058.1"/>
</dbReference>
<dbReference type="OrthoDB" id="5121416at2"/>
<accession>A0A4R8XK73</accession>
<dbReference type="AlphaFoldDB" id="A0A4R8XK73"/>
<gene>
    <name evidence="1" type="ORF">E3T23_13285</name>
</gene>
<proteinExistence type="predicted"/>
<comment type="caution">
    <text evidence="1">The sequence shown here is derived from an EMBL/GenBank/DDBJ whole genome shotgun (WGS) entry which is preliminary data.</text>
</comment>